<proteinExistence type="predicted"/>
<dbReference type="EMBL" id="QDEB01022593">
    <property type="protein sequence ID" value="RZC40841.1"/>
    <property type="molecule type" value="Genomic_DNA"/>
</dbReference>
<dbReference type="FunFam" id="3.80.10.10:FF:000770">
    <property type="entry name" value="Uncharacterized protein"/>
    <property type="match status" value="1"/>
</dbReference>
<dbReference type="SUPFAM" id="SSF52058">
    <property type="entry name" value="L domain-like"/>
    <property type="match status" value="2"/>
</dbReference>
<evidence type="ECO:0000256" key="4">
    <source>
        <dbReference type="ARBA" id="ARBA00023180"/>
    </source>
</evidence>
<feature type="non-terminal residue" evidence="5">
    <location>
        <position position="478"/>
    </location>
</feature>
<protein>
    <submittedName>
        <fullName evidence="5">Slit-like</fullName>
    </submittedName>
</protein>
<dbReference type="PRINTS" id="PR00019">
    <property type="entry name" value="LEURICHRPT"/>
</dbReference>
<keyword evidence="2" id="KW-0732">Signal</keyword>
<dbReference type="FunFam" id="3.80.10.10:FF:000732">
    <property type="entry name" value="GD11101"/>
    <property type="match status" value="1"/>
</dbReference>
<dbReference type="PROSITE" id="PS51450">
    <property type="entry name" value="LRR"/>
    <property type="match status" value="10"/>
</dbReference>
<organism evidence="5 6">
    <name type="scientific">Asbolus verrucosus</name>
    <name type="common">Desert ironclad beetle</name>
    <dbReference type="NCBI Taxonomy" id="1661398"/>
    <lineage>
        <taxon>Eukaryota</taxon>
        <taxon>Metazoa</taxon>
        <taxon>Ecdysozoa</taxon>
        <taxon>Arthropoda</taxon>
        <taxon>Hexapoda</taxon>
        <taxon>Insecta</taxon>
        <taxon>Pterygota</taxon>
        <taxon>Neoptera</taxon>
        <taxon>Endopterygota</taxon>
        <taxon>Coleoptera</taxon>
        <taxon>Polyphaga</taxon>
        <taxon>Cucujiformia</taxon>
        <taxon>Tenebrionidae</taxon>
        <taxon>Pimeliinae</taxon>
        <taxon>Asbolus</taxon>
    </lineage>
</organism>
<keyword evidence="3" id="KW-0677">Repeat</keyword>
<dbReference type="STRING" id="1661398.A0A482W6N4"/>
<evidence type="ECO:0000313" key="5">
    <source>
        <dbReference type="EMBL" id="RZC40841.1"/>
    </source>
</evidence>
<sequence>PGAFNGLEKLRDLDLSQNKLEGISGDALNCLKNLRNLWLSTNQISKISDDVFANLTNLELLDLSNNLINDLILVIMNKKYVILWLMQVGACICLKCDHKEESGYNRRGLRHFIEAICYNVTSVASLEFELNATRIEKLTVLRSTVDTLPANSAISGLTHLRILTLKYLRTEKIAPGAFGGLNELEELDLSHNNLGELPVGIFNDLISLEKLDLSENQITKISSGLFANLKKLRELDLSVNLISDIDKSSLSDLVSLRALDLEQNNITVLHENLLLKTGTIDLSNNDITELDEISPNLVRLTLSHNNIRNLKSTKEKSTPESSGDYGLRNLDLSFNQIESASCFGFTHLTLLFLQNNQITVIKENSFSDCPNLARIDLSSNKIKSFENNAFKGLSKLQFLYVSSNNLEELNSGSFSGLANLEDLFFDNNRIVSFDIKEIVKNTPKLHSIRMGHNSFICEHLDTTLKSLRLCHVVPVDVN</sequence>
<evidence type="ECO:0000256" key="1">
    <source>
        <dbReference type="ARBA" id="ARBA00022614"/>
    </source>
</evidence>
<dbReference type="OrthoDB" id="6765403at2759"/>
<dbReference type="InterPro" id="IPR001611">
    <property type="entry name" value="Leu-rich_rpt"/>
</dbReference>
<evidence type="ECO:0000313" key="6">
    <source>
        <dbReference type="Proteomes" id="UP000292052"/>
    </source>
</evidence>
<dbReference type="Pfam" id="PF13855">
    <property type="entry name" value="LRR_8"/>
    <property type="match status" value="4"/>
</dbReference>
<dbReference type="SMART" id="SM00365">
    <property type="entry name" value="LRR_SD22"/>
    <property type="match status" value="11"/>
</dbReference>
<keyword evidence="1" id="KW-0433">Leucine-rich repeat</keyword>
<dbReference type="Proteomes" id="UP000292052">
    <property type="component" value="Unassembled WGS sequence"/>
</dbReference>
<comment type="caution">
    <text evidence="5">The sequence shown here is derived from an EMBL/GenBank/DDBJ whole genome shotgun (WGS) entry which is preliminary data.</text>
</comment>
<dbReference type="Gene3D" id="3.80.10.10">
    <property type="entry name" value="Ribonuclease Inhibitor"/>
    <property type="match status" value="3"/>
</dbReference>
<feature type="non-terminal residue" evidence="5">
    <location>
        <position position="1"/>
    </location>
</feature>
<dbReference type="PANTHER" id="PTHR24366">
    <property type="entry name" value="IG(IMMUNOGLOBULIN) AND LRR(LEUCINE RICH REPEAT) DOMAINS"/>
    <property type="match status" value="1"/>
</dbReference>
<dbReference type="PANTHER" id="PTHR24366:SF161">
    <property type="entry name" value="TIR DOMAIN-CONTAINING PROTEIN"/>
    <property type="match status" value="1"/>
</dbReference>
<keyword evidence="6" id="KW-1185">Reference proteome</keyword>
<dbReference type="SMART" id="SM00369">
    <property type="entry name" value="LRR_TYP"/>
    <property type="match status" value="13"/>
</dbReference>
<dbReference type="InterPro" id="IPR003591">
    <property type="entry name" value="Leu-rich_rpt_typical-subtyp"/>
</dbReference>
<accession>A0A482W6N4</accession>
<dbReference type="AlphaFoldDB" id="A0A482W6N4"/>
<evidence type="ECO:0000256" key="3">
    <source>
        <dbReference type="ARBA" id="ARBA00022737"/>
    </source>
</evidence>
<reference evidence="5 6" key="1">
    <citation type="submission" date="2017-03" db="EMBL/GenBank/DDBJ databases">
        <title>Genome of the blue death feigning beetle - Asbolus verrucosus.</title>
        <authorList>
            <person name="Rider S.D."/>
        </authorList>
    </citation>
    <scope>NUCLEOTIDE SEQUENCE [LARGE SCALE GENOMIC DNA]</scope>
    <source>
        <strain evidence="5">Butters</strain>
        <tissue evidence="5">Head and leg muscle</tissue>
    </source>
</reference>
<keyword evidence="4" id="KW-0325">Glycoprotein</keyword>
<evidence type="ECO:0000256" key="2">
    <source>
        <dbReference type="ARBA" id="ARBA00022729"/>
    </source>
</evidence>
<gene>
    <name evidence="5" type="ORF">BDFB_010126</name>
</gene>
<name>A0A482W6N4_ASBVE</name>
<dbReference type="InterPro" id="IPR032675">
    <property type="entry name" value="LRR_dom_sf"/>
</dbReference>